<evidence type="ECO:0000256" key="8">
    <source>
        <dbReference type="ARBA" id="ARBA00022989"/>
    </source>
</evidence>
<sequence length="310" mass="34833">MKTSTSNREHGIKLTGWKQLDYLDLTDDLALLSHTHQQMQMKTTSVAAASASAGYWSPCAPLVWNQGFPTPLGGLFVYTNPVRAPDIGFSSSQFHKQHPPTRGGSDIDTISVVKILRVSRVLRPLRAINRAKGLKHVVQCVVVAVKSIGKIMMVTFLLEFMFAVIGVQLFAGKFHSCTDSSRLVPSQCHGQYITYELGDISRPVVLARVWLNNPLNFDNVPNAMLTLFAVSTFEGWPGLLYRSIDSYAEDYGSVYNNRPIVVIFYVAYIIVIAFFMINIFVGFVIVTFQQEGEQEYRNCELDKNQIYNYP</sequence>
<reference evidence="16" key="1">
    <citation type="submission" date="2016-06" db="UniProtKB">
        <authorList>
            <consortium name="WormBaseParasite"/>
        </authorList>
    </citation>
    <scope>IDENTIFICATION</scope>
</reference>
<keyword evidence="8 12" id="KW-1133">Transmembrane helix</keyword>
<evidence type="ECO:0000259" key="13">
    <source>
        <dbReference type="Pfam" id="PF00520"/>
    </source>
</evidence>
<evidence type="ECO:0000256" key="5">
    <source>
        <dbReference type="ARBA" id="ARBA00022692"/>
    </source>
</evidence>
<keyword evidence="5 12" id="KW-0812">Transmembrane</keyword>
<evidence type="ECO:0000256" key="1">
    <source>
        <dbReference type="ARBA" id="ARBA00004141"/>
    </source>
</evidence>
<dbReference type="InterPro" id="IPR050599">
    <property type="entry name" value="VDCC_alpha-1_subunit"/>
</dbReference>
<evidence type="ECO:0000256" key="2">
    <source>
        <dbReference type="ARBA" id="ARBA00022448"/>
    </source>
</evidence>
<evidence type="ECO:0000256" key="6">
    <source>
        <dbReference type="ARBA" id="ARBA00022837"/>
    </source>
</evidence>
<dbReference type="Gene3D" id="1.10.287.70">
    <property type="match status" value="1"/>
</dbReference>
<dbReference type="Pfam" id="PF00520">
    <property type="entry name" value="Ion_trans"/>
    <property type="match status" value="1"/>
</dbReference>
<feature type="transmembrane region" description="Helical" evidence="12">
    <location>
        <begin position="262"/>
        <end position="288"/>
    </location>
</feature>
<dbReference type="GO" id="GO:0005891">
    <property type="term" value="C:voltage-gated calcium channel complex"/>
    <property type="evidence" value="ECO:0007669"/>
    <property type="project" value="TreeGrafter"/>
</dbReference>
<dbReference type="STRING" id="6186.A0A183KAT1"/>
<feature type="transmembrane region" description="Helical" evidence="12">
    <location>
        <begin position="151"/>
        <end position="171"/>
    </location>
</feature>
<keyword evidence="10 12" id="KW-0472">Membrane</keyword>
<keyword evidence="2" id="KW-0813">Transport</keyword>
<keyword evidence="15" id="KW-1185">Reference proteome</keyword>
<keyword evidence="9" id="KW-0406">Ion transport</keyword>
<evidence type="ECO:0000256" key="9">
    <source>
        <dbReference type="ARBA" id="ARBA00023065"/>
    </source>
</evidence>
<gene>
    <name evidence="14" type="ORF">SCUD_LOCUS12119</name>
</gene>
<dbReference type="GO" id="GO:0098703">
    <property type="term" value="P:calcium ion import across plasma membrane"/>
    <property type="evidence" value="ECO:0007669"/>
    <property type="project" value="TreeGrafter"/>
</dbReference>
<name>A0A183KAT1_9TREM</name>
<dbReference type="AlphaFoldDB" id="A0A183KAT1"/>
<accession>A0A183KAT1</accession>
<keyword evidence="6" id="KW-0106">Calcium</keyword>
<dbReference type="EMBL" id="UZAK01034876">
    <property type="protein sequence ID" value="VDP47453.1"/>
    <property type="molecule type" value="Genomic_DNA"/>
</dbReference>
<evidence type="ECO:0000256" key="3">
    <source>
        <dbReference type="ARBA" id="ARBA00022568"/>
    </source>
</evidence>
<dbReference type="SUPFAM" id="SSF81324">
    <property type="entry name" value="Voltage-gated potassium channels"/>
    <property type="match status" value="1"/>
</dbReference>
<dbReference type="Proteomes" id="UP000279833">
    <property type="component" value="Unassembled WGS sequence"/>
</dbReference>
<keyword evidence="11" id="KW-0407">Ion channel</keyword>
<dbReference type="PANTHER" id="PTHR45628:SF1">
    <property type="entry name" value="VOLTAGE-DEPENDENT CALCIUM CHANNEL TYPE D SUBUNIT ALPHA-1"/>
    <property type="match status" value="1"/>
</dbReference>
<keyword evidence="7" id="KW-0851">Voltage-gated channel</keyword>
<protein>
    <submittedName>
        <fullName evidence="16">Ion_trans domain-containing protein</fullName>
    </submittedName>
</protein>
<dbReference type="WBParaSite" id="SCUD_0001211901-mRNA-1">
    <property type="protein sequence ID" value="SCUD_0001211901-mRNA-1"/>
    <property type="gene ID" value="SCUD_0001211901"/>
</dbReference>
<organism evidence="16">
    <name type="scientific">Schistosoma curassoni</name>
    <dbReference type="NCBI Taxonomy" id="6186"/>
    <lineage>
        <taxon>Eukaryota</taxon>
        <taxon>Metazoa</taxon>
        <taxon>Spiralia</taxon>
        <taxon>Lophotrochozoa</taxon>
        <taxon>Platyhelminthes</taxon>
        <taxon>Trematoda</taxon>
        <taxon>Digenea</taxon>
        <taxon>Strigeidida</taxon>
        <taxon>Schistosomatoidea</taxon>
        <taxon>Schistosomatidae</taxon>
        <taxon>Schistosoma</taxon>
    </lineage>
</organism>
<dbReference type="PANTHER" id="PTHR45628">
    <property type="entry name" value="VOLTAGE-DEPENDENT CALCIUM CHANNEL TYPE A SUBUNIT ALPHA-1"/>
    <property type="match status" value="1"/>
</dbReference>
<feature type="domain" description="Ion transport" evidence="13">
    <location>
        <begin position="109"/>
        <end position="295"/>
    </location>
</feature>
<evidence type="ECO:0000256" key="12">
    <source>
        <dbReference type="SAM" id="Phobius"/>
    </source>
</evidence>
<dbReference type="GO" id="GO:0008331">
    <property type="term" value="F:high voltage-gated calcium channel activity"/>
    <property type="evidence" value="ECO:0007669"/>
    <property type="project" value="TreeGrafter"/>
</dbReference>
<evidence type="ECO:0000256" key="7">
    <source>
        <dbReference type="ARBA" id="ARBA00022882"/>
    </source>
</evidence>
<evidence type="ECO:0000313" key="14">
    <source>
        <dbReference type="EMBL" id="VDP47453.1"/>
    </source>
</evidence>
<comment type="subcellular location">
    <subcellularLocation>
        <location evidence="1">Membrane</location>
        <topology evidence="1">Multi-pass membrane protein</topology>
    </subcellularLocation>
</comment>
<evidence type="ECO:0000313" key="16">
    <source>
        <dbReference type="WBParaSite" id="SCUD_0001211901-mRNA-1"/>
    </source>
</evidence>
<keyword evidence="3" id="KW-0109">Calcium transport</keyword>
<evidence type="ECO:0000313" key="15">
    <source>
        <dbReference type="Proteomes" id="UP000279833"/>
    </source>
</evidence>
<keyword evidence="4" id="KW-0107">Calcium channel</keyword>
<dbReference type="InterPro" id="IPR005821">
    <property type="entry name" value="Ion_trans_dom"/>
</dbReference>
<evidence type="ECO:0000256" key="4">
    <source>
        <dbReference type="ARBA" id="ARBA00022673"/>
    </source>
</evidence>
<proteinExistence type="predicted"/>
<evidence type="ECO:0000256" key="11">
    <source>
        <dbReference type="ARBA" id="ARBA00023303"/>
    </source>
</evidence>
<evidence type="ECO:0000256" key="10">
    <source>
        <dbReference type="ARBA" id="ARBA00023136"/>
    </source>
</evidence>
<reference evidence="14 15" key="2">
    <citation type="submission" date="2018-11" db="EMBL/GenBank/DDBJ databases">
        <authorList>
            <consortium name="Pathogen Informatics"/>
        </authorList>
    </citation>
    <scope>NUCLEOTIDE SEQUENCE [LARGE SCALE GENOMIC DNA]</scope>
    <source>
        <strain evidence="14">Dakar</strain>
        <strain evidence="15">Dakar, Senegal</strain>
    </source>
</reference>